<accession>A0A444W8K5</accession>
<dbReference type="AlphaFoldDB" id="A0A444W8K5"/>
<dbReference type="PANTHER" id="PTHR10161:SF14">
    <property type="entry name" value="TARTRATE-RESISTANT ACID PHOSPHATASE TYPE 5"/>
    <property type="match status" value="1"/>
</dbReference>
<evidence type="ECO:0000259" key="3">
    <source>
        <dbReference type="Pfam" id="PF00149"/>
    </source>
</evidence>
<evidence type="ECO:0000256" key="1">
    <source>
        <dbReference type="ARBA" id="ARBA00022729"/>
    </source>
</evidence>
<gene>
    <name evidence="4" type="ORF">NU09_2517</name>
</gene>
<dbReference type="PANTHER" id="PTHR10161">
    <property type="entry name" value="TARTRATE-RESISTANT ACID PHOSPHATASE TYPE 5"/>
    <property type="match status" value="1"/>
</dbReference>
<name>A0A444W8K5_9FLAO</name>
<evidence type="ECO:0000256" key="2">
    <source>
        <dbReference type="ARBA" id="ARBA00022801"/>
    </source>
</evidence>
<dbReference type="InterPro" id="IPR051558">
    <property type="entry name" value="Metallophosphoesterase_PAP"/>
</dbReference>
<dbReference type="OrthoDB" id="333971at2"/>
<keyword evidence="5" id="KW-1185">Reference proteome</keyword>
<dbReference type="EMBL" id="JUIW01000008">
    <property type="protein sequence ID" value="RYJ42113.1"/>
    <property type="molecule type" value="Genomic_DNA"/>
</dbReference>
<organism evidence="4 5">
    <name type="scientific">Flavobacterium beibuense</name>
    <dbReference type="NCBI Taxonomy" id="657326"/>
    <lineage>
        <taxon>Bacteria</taxon>
        <taxon>Pseudomonadati</taxon>
        <taxon>Bacteroidota</taxon>
        <taxon>Flavobacteriia</taxon>
        <taxon>Flavobacteriales</taxon>
        <taxon>Flavobacteriaceae</taxon>
        <taxon>Flavobacterium</taxon>
    </lineage>
</organism>
<keyword evidence="2" id="KW-0378">Hydrolase</keyword>
<dbReference type="InterPro" id="IPR029052">
    <property type="entry name" value="Metallo-depent_PP-like"/>
</dbReference>
<keyword evidence="1" id="KW-0732">Signal</keyword>
<dbReference type="InterPro" id="IPR004843">
    <property type="entry name" value="Calcineurin-like_PHP"/>
</dbReference>
<dbReference type="Proteomes" id="UP000289775">
    <property type="component" value="Unassembled WGS sequence"/>
</dbReference>
<dbReference type="PROSITE" id="PS51257">
    <property type="entry name" value="PROKAR_LIPOPROTEIN"/>
    <property type="match status" value="1"/>
</dbReference>
<protein>
    <submittedName>
        <fullName evidence="4">Outer membrane protein/protective antigen OMA87</fullName>
    </submittedName>
</protein>
<dbReference type="SUPFAM" id="SSF56300">
    <property type="entry name" value="Metallo-dependent phosphatases"/>
    <property type="match status" value="1"/>
</dbReference>
<proteinExistence type="predicted"/>
<dbReference type="Pfam" id="PF00149">
    <property type="entry name" value="Metallophos"/>
    <property type="match status" value="1"/>
</dbReference>
<reference evidence="4 5" key="1">
    <citation type="submission" date="2014-12" db="EMBL/GenBank/DDBJ databases">
        <title>Genome sequence of Flavobacterium beibuense RSKm HC5.</title>
        <authorList>
            <person name="Kim J.F."/>
            <person name="Song J.Y."/>
            <person name="Kwak M.-J."/>
            <person name="Lee S.-W."/>
        </authorList>
    </citation>
    <scope>NUCLEOTIDE SEQUENCE [LARGE SCALE GENOMIC DNA]</scope>
    <source>
        <strain evidence="4 5">RSKm HC5</strain>
    </source>
</reference>
<feature type="domain" description="Calcineurin-like phosphoesterase" evidence="3">
    <location>
        <begin position="56"/>
        <end position="259"/>
    </location>
</feature>
<evidence type="ECO:0000313" key="4">
    <source>
        <dbReference type="EMBL" id="RYJ42113.1"/>
    </source>
</evidence>
<comment type="caution">
    <text evidence="4">The sequence shown here is derived from an EMBL/GenBank/DDBJ whole genome shotgun (WGS) entry which is preliminary data.</text>
</comment>
<sequence length="1243" mass="142644">MKFFWVNIVRCRNIKLLLPFFIVFTLFSCASYDVRYGKNATARPLDTITQHTISHRFALVGDAGYAARPNSQEVLGFALQKLKATGKNTSLLYLGDNIYPHGMPPKKDKEGRKAAEESLLLQLKLSDNFEGTTHFIPGNHDWYSGLDGLKDQEDFIKDYLKTKNSYLPGKGCGIDDLEVNDSLTLIVIDSEWFLEDWDKYPIINDDCDIKTREGMILELESLLNKNQGKTIILAIHHPLMTNGSHGGQLTLRKQLYPLESNIPLPVLGTVMNFVRNTSGGSPQDIQGKQYNALSKRIKTLVQGKDNVIVISGHDHNLQYIHKDNIHQIISGAGSKAEGAKAINPDDFSYGGSGYAVLDVYDTYTSKITYYAVKDGKEEMVFEKYITRPKPKTYTAEKFRSDFPKTVEASVYTPEMTKKSGFYKFLFGNYYRSYFSTPIEVSTVNLDTLYGGLTPLREGGGHQSMSIRMENPSGKEYVMRGVKKSANRFLQTVAFKNLYIGSDFDQTVTESFLMDFYTSSHPFTPFIVGDLADAVGIYHTNPKLYYIPKQNALAEFNTEYGNALYMLEERPMGKFKDEPSFGNPDDIESTDDVLDNMRKNPKYTVDEKAFIRARLFDMIIGDWDRHTDQWRWSRFNEKDSVIYRPIPRDRDQAFPNYGGVLLPLIMNMPPLRYMQDYKDHIRSVKWLAFEPYPMDMALIRNANQSLWLEQARFLKENLTDDVINRVFTELPKEVQDETMEEIKSNLRKRRDDIEKYALEYRAVLLKTVLITGTDKKEHFVINRLPEGETRVQIYSIKKDGEELIRDNTYNRKQTKELWIYGLDDDDIFEVKGKPEKPILIRLLGGQNHDEYLVENGKKVKVYDFKSKKNTYNVDSKTKLLLTNDYETNTYNFKKPTYNAYTGLPTLGFNPDDGVKLGFIANYTVNNFNRKPFSQKHTVKANLYFATTGFELDYIGKFMNVVSKWNFGFNVHYTSPTFSINYFGYGNETPNNDDNLGMDYNRVKLQTFSVAPAVFKETPNGSYFEVYTMFTTVEVEETNNRFISTPGLIPDYLMEHRQFARVNGKYKFENYDIRSLPSMGMLFSVNAGWTVSMDEFERNFPYLEGTLGFTHKITGDNNLVFSTTFKGRSLLNNNFEFYQASTLGGDTDLRGYRNQRFTGKESYLQSSDLRLTLGRFKSSIIPIKYGIFGGYDYGRVWIDGDDSRKWHQSAGGGIWLNGVEALTAKAFYFHGSDGGRIAFGLLFGF</sequence>
<dbReference type="GO" id="GO:0016787">
    <property type="term" value="F:hydrolase activity"/>
    <property type="evidence" value="ECO:0007669"/>
    <property type="project" value="UniProtKB-KW"/>
</dbReference>
<evidence type="ECO:0000313" key="5">
    <source>
        <dbReference type="Proteomes" id="UP000289775"/>
    </source>
</evidence>
<dbReference type="Gene3D" id="3.60.21.10">
    <property type="match status" value="1"/>
</dbReference>